<reference evidence="1 2" key="1">
    <citation type="journal article" date="2012" name="Science">
        <title>Ecological populations of bacteria act as socially cohesive units of antibiotic production and resistance.</title>
        <authorList>
            <person name="Cordero O.X."/>
            <person name="Wildschutte H."/>
            <person name="Kirkup B."/>
            <person name="Proehl S."/>
            <person name="Ngo L."/>
            <person name="Hussain F."/>
            <person name="Le Roux F."/>
            <person name="Mincer T."/>
            <person name="Polz M.F."/>
        </authorList>
    </citation>
    <scope>NUCLEOTIDE SEQUENCE [LARGE SCALE GENOMIC DNA]</scope>
    <source>
        <strain evidence="1 2">12E03</strain>
    </source>
</reference>
<protein>
    <submittedName>
        <fullName evidence="1">Uncharacterized protein</fullName>
    </submittedName>
</protein>
<dbReference type="AlphaFoldDB" id="A0A1E5FAS1"/>
<comment type="caution">
    <text evidence="1">The sequence shown here is derived from an EMBL/GenBank/DDBJ whole genome shotgun (WGS) entry which is preliminary data.</text>
</comment>
<name>A0A1E5FAS1_VIBSP</name>
<accession>A0A1E5FAS1</accession>
<dbReference type="Proteomes" id="UP000094802">
    <property type="component" value="Unassembled WGS sequence"/>
</dbReference>
<organism evidence="1 2">
    <name type="scientific">Vibrio splendidus 12E03</name>
    <dbReference type="NCBI Taxonomy" id="1191305"/>
    <lineage>
        <taxon>Bacteria</taxon>
        <taxon>Pseudomonadati</taxon>
        <taxon>Pseudomonadota</taxon>
        <taxon>Gammaproteobacteria</taxon>
        <taxon>Vibrionales</taxon>
        <taxon>Vibrionaceae</taxon>
        <taxon>Vibrio</taxon>
    </lineage>
</organism>
<dbReference type="RefSeq" id="WP_017108794.1">
    <property type="nucleotide sequence ID" value="NZ_AJZD02000356.1"/>
</dbReference>
<evidence type="ECO:0000313" key="2">
    <source>
        <dbReference type="Proteomes" id="UP000094802"/>
    </source>
</evidence>
<dbReference type="EMBL" id="AJZD02000356">
    <property type="protein sequence ID" value="OEF85043.1"/>
    <property type="molecule type" value="Genomic_DNA"/>
</dbReference>
<dbReference type="OrthoDB" id="7066718at2"/>
<gene>
    <name evidence="1" type="ORF">A142_12985</name>
</gene>
<evidence type="ECO:0000313" key="1">
    <source>
        <dbReference type="EMBL" id="OEF85043.1"/>
    </source>
</evidence>
<proteinExistence type="predicted"/>
<sequence length="120" mass="13862">MIKTNKASLQPVKRIAVRIPSKMVEKIETNLLASGYNKKQRLYWFEDVLAELFEKDDFHNLIAEEFIEPGTTKTINLSLTVKTFDIVKKVVKEVEAQEDVKTDRSSVIRTAIIQRLLKKV</sequence>